<name>A0A1D8GDN2_9FIRM</name>
<keyword evidence="1" id="KW-1133">Transmembrane helix</keyword>
<dbReference type="AlphaFoldDB" id="A0A1D8GDN2"/>
<dbReference type="STRING" id="1424294.Gferi_05275"/>
<evidence type="ECO:0000256" key="1">
    <source>
        <dbReference type="SAM" id="Phobius"/>
    </source>
</evidence>
<sequence>MLRMPLLVLFLRAIPEGIILMLSCYALSNTVINKNKIFLSGILLGISVYIIRFMPIRYGIHTILCLIVYMLMAVKLNNISILKSIHACIISIIVLFICDWIMTVFYINILNISFEEVLKVPVKSALYSMPSLCIALSISLTVFYIQKRKLKQKI</sequence>
<dbReference type="KEGG" id="gfe:Gferi_05275"/>
<feature type="transmembrane region" description="Helical" evidence="1">
    <location>
        <begin position="60"/>
        <end position="78"/>
    </location>
</feature>
<gene>
    <name evidence="2" type="ORF">Gferi_05275</name>
</gene>
<reference evidence="2 3" key="1">
    <citation type="submission" date="2016-09" db="EMBL/GenBank/DDBJ databases">
        <title>Genomic analysis reveals versatility of anaerobic energy metabolism of Geosporobacter ferrireducens IRF9 of phylum Firmicutes.</title>
        <authorList>
            <person name="Kim S.-J."/>
        </authorList>
    </citation>
    <scope>NUCLEOTIDE SEQUENCE [LARGE SCALE GENOMIC DNA]</scope>
    <source>
        <strain evidence="2 3">IRF9</strain>
    </source>
</reference>
<dbReference type="Proteomes" id="UP000095743">
    <property type="component" value="Chromosome"/>
</dbReference>
<feature type="transmembrane region" description="Helical" evidence="1">
    <location>
        <begin position="6"/>
        <end position="25"/>
    </location>
</feature>
<proteinExistence type="predicted"/>
<keyword evidence="1" id="KW-0812">Transmembrane</keyword>
<organism evidence="2 3">
    <name type="scientific">Geosporobacter ferrireducens</name>
    <dbReference type="NCBI Taxonomy" id="1424294"/>
    <lineage>
        <taxon>Bacteria</taxon>
        <taxon>Bacillati</taxon>
        <taxon>Bacillota</taxon>
        <taxon>Clostridia</taxon>
        <taxon>Peptostreptococcales</taxon>
        <taxon>Thermotaleaceae</taxon>
        <taxon>Geosporobacter</taxon>
    </lineage>
</organism>
<keyword evidence="1" id="KW-0472">Membrane</keyword>
<feature type="transmembrane region" description="Helical" evidence="1">
    <location>
        <begin position="85"/>
        <end position="107"/>
    </location>
</feature>
<protein>
    <submittedName>
        <fullName evidence="2">Uncharacterized protein</fullName>
    </submittedName>
</protein>
<feature type="transmembrane region" description="Helical" evidence="1">
    <location>
        <begin position="37"/>
        <end position="54"/>
    </location>
</feature>
<evidence type="ECO:0000313" key="2">
    <source>
        <dbReference type="EMBL" id="AOT69019.1"/>
    </source>
</evidence>
<dbReference type="EMBL" id="CP017269">
    <property type="protein sequence ID" value="AOT69019.1"/>
    <property type="molecule type" value="Genomic_DNA"/>
</dbReference>
<evidence type="ECO:0000313" key="3">
    <source>
        <dbReference type="Proteomes" id="UP000095743"/>
    </source>
</evidence>
<accession>A0A1D8GDN2</accession>
<keyword evidence="3" id="KW-1185">Reference proteome</keyword>
<feature type="transmembrane region" description="Helical" evidence="1">
    <location>
        <begin position="127"/>
        <end position="145"/>
    </location>
</feature>